<evidence type="ECO:0008006" key="4">
    <source>
        <dbReference type="Google" id="ProtNLM"/>
    </source>
</evidence>
<protein>
    <recommendedName>
        <fullName evidence="4">Surface layer protein A domain-containing protein</fullName>
    </recommendedName>
</protein>
<organism evidence="2 3">
    <name type="scientific">Levilactobacillus acidifarinae DSM 19394 = JCM 15949</name>
    <dbReference type="NCBI Taxonomy" id="1423715"/>
    <lineage>
        <taxon>Bacteria</taxon>
        <taxon>Bacillati</taxon>
        <taxon>Bacillota</taxon>
        <taxon>Bacilli</taxon>
        <taxon>Lactobacillales</taxon>
        <taxon>Lactobacillaceae</taxon>
        <taxon>Levilactobacillus</taxon>
    </lineage>
</organism>
<keyword evidence="1" id="KW-0732">Signal</keyword>
<dbReference type="EMBL" id="AZDV01000023">
    <property type="protein sequence ID" value="KRK95005.1"/>
    <property type="molecule type" value="Genomic_DNA"/>
</dbReference>
<dbReference type="Proteomes" id="UP000051955">
    <property type="component" value="Unassembled WGS sequence"/>
</dbReference>
<evidence type="ECO:0000256" key="1">
    <source>
        <dbReference type="SAM" id="SignalP"/>
    </source>
</evidence>
<proteinExistence type="predicted"/>
<evidence type="ECO:0000313" key="3">
    <source>
        <dbReference type="Proteomes" id="UP000051955"/>
    </source>
</evidence>
<keyword evidence="3" id="KW-1185">Reference proteome</keyword>
<reference evidence="2 3" key="1">
    <citation type="journal article" date="2015" name="Genome Announc.">
        <title>Expanding the biotechnology potential of lactobacilli through comparative genomics of 213 strains and associated genera.</title>
        <authorList>
            <person name="Sun Z."/>
            <person name="Harris H.M."/>
            <person name="McCann A."/>
            <person name="Guo C."/>
            <person name="Argimon S."/>
            <person name="Zhang W."/>
            <person name="Yang X."/>
            <person name="Jeffery I.B."/>
            <person name="Cooney J.C."/>
            <person name="Kagawa T.F."/>
            <person name="Liu W."/>
            <person name="Song Y."/>
            <person name="Salvetti E."/>
            <person name="Wrobel A."/>
            <person name="Rasinkangas P."/>
            <person name="Parkhill J."/>
            <person name="Rea M.C."/>
            <person name="O'Sullivan O."/>
            <person name="Ritari J."/>
            <person name="Douillard F.P."/>
            <person name="Paul Ross R."/>
            <person name="Yang R."/>
            <person name="Briner A.E."/>
            <person name="Felis G.E."/>
            <person name="de Vos W.M."/>
            <person name="Barrangou R."/>
            <person name="Klaenhammer T.R."/>
            <person name="Caufield P.W."/>
            <person name="Cui Y."/>
            <person name="Zhang H."/>
            <person name="O'Toole P.W."/>
        </authorList>
    </citation>
    <scope>NUCLEOTIDE SEQUENCE [LARGE SCALE GENOMIC DNA]</scope>
    <source>
        <strain evidence="2 3">DSM 19394</strain>
    </source>
</reference>
<evidence type="ECO:0000313" key="2">
    <source>
        <dbReference type="EMBL" id="KRK95005.1"/>
    </source>
</evidence>
<dbReference type="AlphaFoldDB" id="A0A0R1LGY7"/>
<dbReference type="RefSeq" id="WP_057802977.1">
    <property type="nucleotide sequence ID" value="NZ_AZDV01000023.1"/>
</dbReference>
<sequence>MKLHTSLIFGLALISAGLVFSSTTVANAASSKTKLYRSRVAKLNWKHPYDNDTITEMQIGSKTFKGPDDNGKYLVGHTAGKYKDKSIKVNPKKIRGHWYNGETLWQTITKTTWKTSKANNKYLKVPKQIDFSKVSMGSQDNPDVIYTWNHGHNKYATEYGATVYHTYAGMYGWFGKYDNVVPFKVKTATGKIIPALFTGVESKGAILYQKPYKNLPTKLSIIRYFDDFGEWTDLTELNISCGKTVSVSAINKTNQLSHPKKGDGGVTYITLPGGGSQALQYMTKVKGIKVPADFAQAYKDM</sequence>
<comment type="caution">
    <text evidence="2">The sequence shown here is derived from an EMBL/GenBank/DDBJ whole genome shotgun (WGS) entry which is preliminary data.</text>
</comment>
<accession>A0A0R1LGY7</accession>
<feature type="signal peptide" evidence="1">
    <location>
        <begin position="1"/>
        <end position="28"/>
    </location>
</feature>
<feature type="chain" id="PRO_5006407309" description="Surface layer protein A domain-containing protein" evidence="1">
    <location>
        <begin position="29"/>
        <end position="301"/>
    </location>
</feature>
<gene>
    <name evidence="2" type="ORF">FD25_GL002190</name>
</gene>
<name>A0A0R1LGY7_9LACO</name>
<dbReference type="PATRIC" id="fig|1423715.3.peg.2263"/>